<dbReference type="Pfam" id="PF00196">
    <property type="entry name" value="GerE"/>
    <property type="match status" value="1"/>
</dbReference>
<organism evidence="8 9">
    <name type="scientific">Eubacterium maltosivorans</name>
    <dbReference type="NCBI Taxonomy" id="2041044"/>
    <lineage>
        <taxon>Bacteria</taxon>
        <taxon>Bacillati</taxon>
        <taxon>Bacillota</taxon>
        <taxon>Clostridia</taxon>
        <taxon>Eubacteriales</taxon>
        <taxon>Eubacteriaceae</taxon>
        <taxon>Eubacterium</taxon>
    </lineage>
</organism>
<dbReference type="Proteomes" id="UP000218387">
    <property type="component" value="Chromosome"/>
</dbReference>
<evidence type="ECO:0000256" key="5">
    <source>
        <dbReference type="PROSITE-ProRule" id="PRU00169"/>
    </source>
</evidence>
<gene>
    <name evidence="8" type="ORF">CPZ25_009110</name>
</gene>
<dbReference type="GO" id="GO:0003677">
    <property type="term" value="F:DNA binding"/>
    <property type="evidence" value="ECO:0007669"/>
    <property type="project" value="UniProtKB-KW"/>
</dbReference>
<dbReference type="CDD" id="cd17535">
    <property type="entry name" value="REC_NarL-like"/>
    <property type="match status" value="1"/>
</dbReference>
<comment type="function">
    <text evidence="4">May play the central regulatory role in sporulation. It may be an element of the effector pathway responsible for the activation of sporulation genes in response to nutritional stress. Spo0A may act in concert with spo0H (a sigma factor) to control the expression of some genes that are critical to the sporulation process.</text>
</comment>
<dbReference type="PRINTS" id="PR00038">
    <property type="entry name" value="HTHLUXR"/>
</dbReference>
<dbReference type="PANTHER" id="PTHR45566">
    <property type="entry name" value="HTH-TYPE TRANSCRIPTIONAL REGULATOR YHJB-RELATED"/>
    <property type="match status" value="1"/>
</dbReference>
<dbReference type="GO" id="GO:0000160">
    <property type="term" value="P:phosphorelay signal transduction system"/>
    <property type="evidence" value="ECO:0007669"/>
    <property type="project" value="InterPro"/>
</dbReference>
<evidence type="ECO:0000256" key="3">
    <source>
        <dbReference type="ARBA" id="ARBA00023125"/>
    </source>
</evidence>
<dbReference type="SMART" id="SM00448">
    <property type="entry name" value="REC"/>
    <property type="match status" value="1"/>
</dbReference>
<accession>A0A4P9C7N5</accession>
<dbReference type="InterPro" id="IPR058245">
    <property type="entry name" value="NreC/VraR/RcsB-like_REC"/>
</dbReference>
<dbReference type="InterPro" id="IPR036388">
    <property type="entry name" value="WH-like_DNA-bd_sf"/>
</dbReference>
<evidence type="ECO:0000256" key="2">
    <source>
        <dbReference type="ARBA" id="ARBA00022553"/>
    </source>
</evidence>
<reference evidence="8 9" key="1">
    <citation type="submission" date="2018-05" db="EMBL/GenBank/DDBJ databases">
        <title>Genome comparison of Eubacterium sp.</title>
        <authorList>
            <person name="Feng Y."/>
            <person name="Sanchez-Andrea I."/>
            <person name="Stams A.J.M."/>
            <person name="De Vos W.M."/>
        </authorList>
    </citation>
    <scope>NUCLEOTIDE SEQUENCE [LARGE SCALE GENOMIC DNA]</scope>
    <source>
        <strain evidence="8 9">YI</strain>
    </source>
</reference>
<evidence type="ECO:0000259" key="7">
    <source>
        <dbReference type="PROSITE" id="PS50110"/>
    </source>
</evidence>
<evidence type="ECO:0000256" key="1">
    <source>
        <dbReference type="ARBA" id="ARBA00018672"/>
    </source>
</evidence>
<dbReference type="InterPro" id="IPR011006">
    <property type="entry name" value="CheY-like_superfamily"/>
</dbReference>
<feature type="domain" description="HTH luxR-type" evidence="6">
    <location>
        <begin position="131"/>
        <end position="196"/>
    </location>
</feature>
<evidence type="ECO:0000313" key="9">
    <source>
        <dbReference type="Proteomes" id="UP000218387"/>
    </source>
</evidence>
<dbReference type="KEGG" id="emt:CPZ25_009110"/>
<dbReference type="EMBL" id="CP029487">
    <property type="protein sequence ID" value="QCT71480.1"/>
    <property type="molecule type" value="Genomic_DNA"/>
</dbReference>
<dbReference type="SMART" id="SM00421">
    <property type="entry name" value="HTH_LUXR"/>
    <property type="match status" value="1"/>
</dbReference>
<protein>
    <recommendedName>
        <fullName evidence="1">Stage 0 sporulation protein A homolog</fullName>
    </recommendedName>
</protein>
<proteinExistence type="predicted"/>
<dbReference type="Gene3D" id="1.10.10.10">
    <property type="entry name" value="Winged helix-like DNA-binding domain superfamily/Winged helix DNA-binding domain"/>
    <property type="match status" value="1"/>
</dbReference>
<dbReference type="RefSeq" id="WP_058693590.1">
    <property type="nucleotide sequence ID" value="NZ_CABJDW020000012.1"/>
</dbReference>
<dbReference type="Gene3D" id="3.40.50.2300">
    <property type="match status" value="1"/>
</dbReference>
<dbReference type="AlphaFoldDB" id="A0A4P9C7N5"/>
<dbReference type="PROSITE" id="PS50043">
    <property type="entry name" value="HTH_LUXR_2"/>
    <property type="match status" value="1"/>
</dbReference>
<keyword evidence="9" id="KW-1185">Reference proteome</keyword>
<dbReference type="CDD" id="cd06170">
    <property type="entry name" value="LuxR_C_like"/>
    <property type="match status" value="1"/>
</dbReference>
<dbReference type="GO" id="GO:0006355">
    <property type="term" value="P:regulation of DNA-templated transcription"/>
    <property type="evidence" value="ECO:0007669"/>
    <property type="project" value="InterPro"/>
</dbReference>
<dbReference type="Pfam" id="PF00072">
    <property type="entry name" value="Response_reg"/>
    <property type="match status" value="1"/>
</dbReference>
<dbReference type="InterPro" id="IPR000792">
    <property type="entry name" value="Tscrpt_reg_LuxR_C"/>
</dbReference>
<dbReference type="InterPro" id="IPR001789">
    <property type="entry name" value="Sig_transdc_resp-reg_receiver"/>
</dbReference>
<dbReference type="PANTHER" id="PTHR45566:SF2">
    <property type="entry name" value="NARL SUBFAMILY"/>
    <property type="match status" value="1"/>
</dbReference>
<dbReference type="SUPFAM" id="SSF46894">
    <property type="entry name" value="C-terminal effector domain of the bipartite response regulators"/>
    <property type="match status" value="1"/>
</dbReference>
<keyword evidence="2 5" id="KW-0597">Phosphoprotein</keyword>
<keyword evidence="3 8" id="KW-0238">DNA-binding</keyword>
<evidence type="ECO:0000259" key="6">
    <source>
        <dbReference type="PROSITE" id="PS50043"/>
    </source>
</evidence>
<name>A0A4P9C7N5_EUBML</name>
<evidence type="ECO:0000256" key="4">
    <source>
        <dbReference type="ARBA" id="ARBA00024867"/>
    </source>
</evidence>
<dbReference type="InterPro" id="IPR016032">
    <property type="entry name" value="Sig_transdc_resp-reg_C-effctor"/>
</dbReference>
<dbReference type="SUPFAM" id="SSF52172">
    <property type="entry name" value="CheY-like"/>
    <property type="match status" value="1"/>
</dbReference>
<dbReference type="PROSITE" id="PS50110">
    <property type="entry name" value="RESPONSE_REGULATORY"/>
    <property type="match status" value="1"/>
</dbReference>
<feature type="modified residue" description="4-aspartylphosphate" evidence="5">
    <location>
        <position position="53"/>
    </location>
</feature>
<feature type="domain" description="Response regulatory" evidence="7">
    <location>
        <begin position="2"/>
        <end position="118"/>
    </location>
</feature>
<evidence type="ECO:0000313" key="8">
    <source>
        <dbReference type="EMBL" id="QCT71480.1"/>
    </source>
</evidence>
<dbReference type="InterPro" id="IPR051015">
    <property type="entry name" value="EvgA-like"/>
</dbReference>
<sequence length="205" mass="23091">MKLLLVDDHDLFATSLKVVLERFEDIEEVAILKTPDSLWPFLATEVFSLVMLDIHLGSVNGLDIGRQVKERYPKIPIVFLTGFDLAEYQYQANEIGANGFFNKSIAPRELYAALKKIVNAEPLEQEKQIPARPKHGYLSPKEIQTLVFVSQGLNRSEISEKLSVSKRTVETLMQHIYKKLGVQNASSAVVEGIKLGIIQILPEEE</sequence>